<feature type="region of interest" description="Disordered" evidence="1">
    <location>
        <begin position="1"/>
        <end position="32"/>
    </location>
</feature>
<dbReference type="VEuPathDB" id="PlasmoDB:C922_05822"/>
<dbReference type="Proteomes" id="UP000030640">
    <property type="component" value="Unassembled WGS sequence"/>
</dbReference>
<proteinExistence type="predicted"/>
<accession>W7AEV4</accession>
<evidence type="ECO:0000256" key="1">
    <source>
        <dbReference type="SAM" id="MobiDB-lite"/>
    </source>
</evidence>
<feature type="non-terminal residue" evidence="2">
    <location>
        <position position="56"/>
    </location>
</feature>
<evidence type="ECO:0000313" key="2">
    <source>
        <dbReference type="EMBL" id="EUD63796.1"/>
    </source>
</evidence>
<sequence>MKRKIASTVKRGHPQEETDPRQNGRGNQGTLQDVDWHLLGLNGAINHQGELSTKTT</sequence>
<protein>
    <submittedName>
        <fullName evidence="2">Uncharacterized protein</fullName>
    </submittedName>
</protein>
<gene>
    <name evidence="2" type="ORF">C922_05822</name>
</gene>
<name>W7AEV4_9APIC</name>
<keyword evidence="3" id="KW-1185">Reference proteome</keyword>
<reference evidence="2 3" key="1">
    <citation type="submission" date="2013-02" db="EMBL/GenBank/DDBJ databases">
        <title>The Genome Sequence of Plasmodium inui San Antonio 1.</title>
        <authorList>
            <consortium name="The Broad Institute Genome Sequencing Platform"/>
            <consortium name="The Broad Institute Genome Sequencing Center for Infectious Disease"/>
            <person name="Neafsey D."/>
            <person name="Cheeseman I."/>
            <person name="Volkman S."/>
            <person name="Adams J."/>
            <person name="Walker B."/>
            <person name="Young S.K."/>
            <person name="Zeng Q."/>
            <person name="Gargeya S."/>
            <person name="Fitzgerald M."/>
            <person name="Haas B."/>
            <person name="Abouelleil A."/>
            <person name="Alvarado L."/>
            <person name="Arachchi H.M."/>
            <person name="Berlin A.M."/>
            <person name="Chapman S.B."/>
            <person name="Dewar J."/>
            <person name="Goldberg J."/>
            <person name="Griggs A."/>
            <person name="Gujja S."/>
            <person name="Hansen M."/>
            <person name="Howarth C."/>
            <person name="Imamovic A."/>
            <person name="Larimer J."/>
            <person name="McCowan C."/>
            <person name="Murphy C."/>
            <person name="Neiman D."/>
            <person name="Pearson M."/>
            <person name="Priest M."/>
            <person name="Roberts A."/>
            <person name="Saif S."/>
            <person name="Shea T."/>
            <person name="Sisk P."/>
            <person name="Sykes S."/>
            <person name="Wortman J."/>
            <person name="Nusbaum C."/>
            <person name="Birren B."/>
        </authorList>
    </citation>
    <scope>NUCLEOTIDE SEQUENCE [LARGE SCALE GENOMIC DNA]</scope>
    <source>
        <strain evidence="2 3">San Antonio 1</strain>
    </source>
</reference>
<feature type="compositionally biased region" description="Basic and acidic residues" evidence="1">
    <location>
        <begin position="13"/>
        <end position="22"/>
    </location>
</feature>
<evidence type="ECO:0000313" key="3">
    <source>
        <dbReference type="Proteomes" id="UP000030640"/>
    </source>
</evidence>
<dbReference type="EMBL" id="KI965664">
    <property type="protein sequence ID" value="EUD63796.1"/>
    <property type="molecule type" value="Genomic_DNA"/>
</dbReference>
<dbReference type="GeneID" id="20041096"/>
<dbReference type="RefSeq" id="XP_008819615.1">
    <property type="nucleotide sequence ID" value="XM_008821393.1"/>
</dbReference>
<organism evidence="2 3">
    <name type="scientific">Plasmodium inui San Antonio 1</name>
    <dbReference type="NCBI Taxonomy" id="1237626"/>
    <lineage>
        <taxon>Eukaryota</taxon>
        <taxon>Sar</taxon>
        <taxon>Alveolata</taxon>
        <taxon>Apicomplexa</taxon>
        <taxon>Aconoidasida</taxon>
        <taxon>Haemosporida</taxon>
        <taxon>Plasmodiidae</taxon>
        <taxon>Plasmodium</taxon>
        <taxon>Plasmodium (Plasmodium)</taxon>
    </lineage>
</organism>
<dbReference type="AlphaFoldDB" id="W7AEV4"/>